<sequence length="255" mass="28105">MNGLRASVRIWAVLLAAILLLPACSDDESSYSLGDIWIAIATVVPQGDGVYYLRLDNGETMWPAATNYPGYRPRMDQRAFVNFTILADSTTSNLGGFAYYVKVNAIHDILTKPIAPDLGAKNDSIYGTDPVLIPQEDNIWVGDGYLNIYFVTDWGGKTAHYINLIQPDPEGDPYTLEFRHNAYDDPGYSAGAGRVAFNLGSLPNTEGETVDLNVKVLTPDGEKIYRLKYNTDKTKLARPSSSYTDESISGMTDLR</sequence>
<dbReference type="Gene3D" id="2.40.50.500">
    <property type="entry name" value="NigD-like N-terminal OB domain"/>
    <property type="match status" value="1"/>
</dbReference>
<feature type="signal peptide" evidence="1">
    <location>
        <begin position="1"/>
        <end position="25"/>
    </location>
</feature>
<organism evidence="4 5">
    <name type="scientific">Candidatus Parabacteroides intestinigallinarum</name>
    <dbReference type="NCBI Taxonomy" id="2838722"/>
    <lineage>
        <taxon>Bacteria</taxon>
        <taxon>Pseudomonadati</taxon>
        <taxon>Bacteroidota</taxon>
        <taxon>Bacteroidia</taxon>
        <taxon>Bacteroidales</taxon>
        <taxon>Tannerellaceae</taxon>
        <taxon>Parabacteroides</taxon>
    </lineage>
</organism>
<dbReference type="InterPro" id="IPR024299">
    <property type="entry name" value="NigD-like_OB_dom"/>
</dbReference>
<evidence type="ECO:0000259" key="2">
    <source>
        <dbReference type="Pfam" id="PF12667"/>
    </source>
</evidence>
<evidence type="ECO:0000313" key="5">
    <source>
        <dbReference type="Proteomes" id="UP000823847"/>
    </source>
</evidence>
<feature type="domain" description="NigD-like C-terminal" evidence="3">
    <location>
        <begin position="114"/>
        <end position="229"/>
    </location>
</feature>
<dbReference type="Proteomes" id="UP000823847">
    <property type="component" value="Unassembled WGS sequence"/>
</dbReference>
<name>A0A9D1XSK2_9BACT</name>
<feature type="chain" id="PRO_5039389423" evidence="1">
    <location>
        <begin position="26"/>
        <end position="255"/>
    </location>
</feature>
<reference evidence="4" key="2">
    <citation type="submission" date="2021-04" db="EMBL/GenBank/DDBJ databases">
        <authorList>
            <person name="Gilroy R."/>
        </authorList>
    </citation>
    <scope>NUCLEOTIDE SEQUENCE</scope>
    <source>
        <strain evidence="4">ChiHecec2B26-12326</strain>
    </source>
</reference>
<keyword evidence="1" id="KW-0732">Signal</keyword>
<evidence type="ECO:0000313" key="4">
    <source>
        <dbReference type="EMBL" id="HIX86987.1"/>
    </source>
</evidence>
<dbReference type="InterPro" id="IPR035376">
    <property type="entry name" value="NigD_C"/>
</dbReference>
<dbReference type="Pfam" id="PF17415">
    <property type="entry name" value="NigD_C"/>
    <property type="match status" value="1"/>
</dbReference>
<accession>A0A9D1XSK2</accession>
<dbReference type="Pfam" id="PF12667">
    <property type="entry name" value="NigD_N"/>
    <property type="match status" value="1"/>
</dbReference>
<proteinExistence type="predicted"/>
<comment type="caution">
    <text evidence="4">The sequence shown here is derived from an EMBL/GenBank/DDBJ whole genome shotgun (WGS) entry which is preliminary data.</text>
</comment>
<dbReference type="InterPro" id="IPR038179">
    <property type="entry name" value="NigD-like_N_sf"/>
</dbReference>
<protein>
    <submittedName>
        <fullName evidence="4">NigD-like protein</fullName>
    </submittedName>
</protein>
<dbReference type="AlphaFoldDB" id="A0A9D1XSK2"/>
<dbReference type="Gene3D" id="2.60.40.2370">
    <property type="entry name" value="NigD-like, C-terminal beta sandwich domain"/>
    <property type="match status" value="1"/>
</dbReference>
<reference evidence="4" key="1">
    <citation type="journal article" date="2021" name="PeerJ">
        <title>Extensive microbial diversity within the chicken gut microbiome revealed by metagenomics and culture.</title>
        <authorList>
            <person name="Gilroy R."/>
            <person name="Ravi A."/>
            <person name="Getino M."/>
            <person name="Pursley I."/>
            <person name="Horton D.L."/>
            <person name="Alikhan N.F."/>
            <person name="Baker D."/>
            <person name="Gharbi K."/>
            <person name="Hall N."/>
            <person name="Watson M."/>
            <person name="Adriaenssens E.M."/>
            <person name="Foster-Nyarko E."/>
            <person name="Jarju S."/>
            <person name="Secka A."/>
            <person name="Antonio M."/>
            <person name="Oren A."/>
            <person name="Chaudhuri R.R."/>
            <person name="La Ragione R."/>
            <person name="Hildebrand F."/>
            <person name="Pallen M.J."/>
        </authorList>
    </citation>
    <scope>NUCLEOTIDE SEQUENCE</scope>
    <source>
        <strain evidence="4">ChiHecec2B26-12326</strain>
    </source>
</reference>
<evidence type="ECO:0000256" key="1">
    <source>
        <dbReference type="SAM" id="SignalP"/>
    </source>
</evidence>
<feature type="domain" description="NigD-like N-terminal OB" evidence="2">
    <location>
        <begin position="40"/>
        <end position="109"/>
    </location>
</feature>
<dbReference type="InterPro" id="IPR038143">
    <property type="entry name" value="NigD-like_C_dom_sf"/>
</dbReference>
<evidence type="ECO:0000259" key="3">
    <source>
        <dbReference type="Pfam" id="PF17415"/>
    </source>
</evidence>
<dbReference type="EMBL" id="DXEN01000077">
    <property type="protein sequence ID" value="HIX86987.1"/>
    <property type="molecule type" value="Genomic_DNA"/>
</dbReference>
<gene>
    <name evidence="4" type="ORF">H9848_10350</name>
</gene>